<dbReference type="InterPro" id="IPR035896">
    <property type="entry name" value="AN1-like_Znf"/>
</dbReference>
<dbReference type="SUPFAM" id="SSF118310">
    <property type="entry name" value="AN1-like Zinc finger"/>
    <property type="match status" value="1"/>
</dbReference>
<dbReference type="InterPro" id="IPR050652">
    <property type="entry name" value="AN1_A20_ZnFinger"/>
</dbReference>
<feature type="compositionally biased region" description="Low complexity" evidence="7">
    <location>
        <begin position="120"/>
        <end position="130"/>
    </location>
</feature>
<gene>
    <name evidence="9" type="ORF">CB5_LOCUS1278</name>
</gene>
<feature type="region of interest" description="Disordered" evidence="7">
    <location>
        <begin position="43"/>
        <end position="159"/>
    </location>
</feature>
<protein>
    <recommendedName>
        <fullName evidence="8">AN1-type domain-containing protein</fullName>
    </recommendedName>
</protein>
<dbReference type="PANTHER" id="PTHR10634">
    <property type="entry name" value="AN1-TYPE ZINC FINGER PROTEIN"/>
    <property type="match status" value="1"/>
</dbReference>
<keyword evidence="4" id="KW-0862">Zinc</keyword>
<comment type="function">
    <text evidence="1">May be involved in environmental stress response.</text>
</comment>
<feature type="compositionally biased region" description="Pro residues" evidence="7">
    <location>
        <begin position="105"/>
        <end position="119"/>
    </location>
</feature>
<evidence type="ECO:0000256" key="5">
    <source>
        <dbReference type="ARBA" id="ARBA00023016"/>
    </source>
</evidence>
<dbReference type="FunFam" id="4.10.1110.10:FF:000001">
    <property type="entry name" value="Zinc finger AN1-type containing 6"/>
    <property type="match status" value="1"/>
</dbReference>
<keyword evidence="3 6" id="KW-0863">Zinc-finger</keyword>
<dbReference type="AlphaFoldDB" id="A0A6V7NHK4"/>
<dbReference type="Pfam" id="PF01428">
    <property type="entry name" value="zf-AN1"/>
    <property type="match status" value="1"/>
</dbReference>
<dbReference type="GO" id="GO:0008270">
    <property type="term" value="F:zinc ion binding"/>
    <property type="evidence" value="ECO:0007669"/>
    <property type="project" value="UniProtKB-KW"/>
</dbReference>
<evidence type="ECO:0000256" key="4">
    <source>
        <dbReference type="ARBA" id="ARBA00022833"/>
    </source>
</evidence>
<accession>A0A6V7NHK4</accession>
<proteinExistence type="predicted"/>
<dbReference type="InterPro" id="IPR000058">
    <property type="entry name" value="Znf_AN1"/>
</dbReference>
<name>A0A6V7NHK4_ANACO</name>
<evidence type="ECO:0000256" key="6">
    <source>
        <dbReference type="PROSITE-ProRule" id="PRU00449"/>
    </source>
</evidence>
<evidence type="ECO:0000256" key="2">
    <source>
        <dbReference type="ARBA" id="ARBA00022723"/>
    </source>
</evidence>
<evidence type="ECO:0000313" key="9">
    <source>
        <dbReference type="EMBL" id="CAD1818067.1"/>
    </source>
</evidence>
<sequence length="222" mass="24132">MEGRSRSDRSFFLRCRHLIKKDRIGSDRIGSRTLILVCLSKKRSNGGSGEENGRRAPPLREQLRPLREYRNPQPLLQENSRMQRCRIPPAPDATATSASNNKITPPLPTSPATIPPPLSFPSTTSSSCVTAPAPLVPTEEPASSATASAEQPQLASNGPSRCAACRKRVGLSAGFQCRCGATFCGAHRYPERHACGFDYKAAGREAIARANPLVRADKLRRI</sequence>
<reference evidence="9" key="1">
    <citation type="submission" date="2020-07" db="EMBL/GenBank/DDBJ databases">
        <authorList>
            <person name="Lin J."/>
        </authorList>
    </citation>
    <scope>NUCLEOTIDE SEQUENCE</scope>
</reference>
<feature type="compositionally biased region" description="Basic and acidic residues" evidence="7">
    <location>
        <begin position="61"/>
        <end position="70"/>
    </location>
</feature>
<evidence type="ECO:0000256" key="3">
    <source>
        <dbReference type="ARBA" id="ARBA00022771"/>
    </source>
</evidence>
<dbReference type="PROSITE" id="PS51039">
    <property type="entry name" value="ZF_AN1"/>
    <property type="match status" value="1"/>
</dbReference>
<dbReference type="SMART" id="SM00154">
    <property type="entry name" value="ZnF_AN1"/>
    <property type="match status" value="1"/>
</dbReference>
<dbReference type="Gene3D" id="4.10.1110.10">
    <property type="entry name" value="AN1-like Zinc finger"/>
    <property type="match status" value="1"/>
</dbReference>
<organism evidence="9">
    <name type="scientific">Ananas comosus var. bracteatus</name>
    <name type="common">red pineapple</name>
    <dbReference type="NCBI Taxonomy" id="296719"/>
    <lineage>
        <taxon>Eukaryota</taxon>
        <taxon>Viridiplantae</taxon>
        <taxon>Streptophyta</taxon>
        <taxon>Embryophyta</taxon>
        <taxon>Tracheophyta</taxon>
        <taxon>Spermatophyta</taxon>
        <taxon>Magnoliopsida</taxon>
        <taxon>Liliopsida</taxon>
        <taxon>Poales</taxon>
        <taxon>Bromeliaceae</taxon>
        <taxon>Bromelioideae</taxon>
        <taxon>Ananas</taxon>
    </lineage>
</organism>
<evidence type="ECO:0000259" key="8">
    <source>
        <dbReference type="PROSITE" id="PS51039"/>
    </source>
</evidence>
<feature type="compositionally biased region" description="Low complexity" evidence="7">
    <location>
        <begin position="137"/>
        <end position="153"/>
    </location>
</feature>
<evidence type="ECO:0000256" key="1">
    <source>
        <dbReference type="ARBA" id="ARBA00003732"/>
    </source>
</evidence>
<feature type="domain" description="AN1-type" evidence="8">
    <location>
        <begin position="156"/>
        <end position="203"/>
    </location>
</feature>
<keyword evidence="5" id="KW-0346">Stress response</keyword>
<dbReference type="EMBL" id="LR862138">
    <property type="protein sequence ID" value="CAD1818067.1"/>
    <property type="molecule type" value="Genomic_DNA"/>
</dbReference>
<dbReference type="PANTHER" id="PTHR10634:SF67">
    <property type="entry name" value="AN1-TYPE ZINC FINGER PROTEIN 3"/>
    <property type="match status" value="1"/>
</dbReference>
<evidence type="ECO:0000256" key="7">
    <source>
        <dbReference type="SAM" id="MobiDB-lite"/>
    </source>
</evidence>
<keyword evidence="2" id="KW-0479">Metal-binding</keyword>